<feature type="chain" id="PRO_5047539796" evidence="1">
    <location>
        <begin position="27"/>
        <end position="246"/>
    </location>
</feature>
<protein>
    <submittedName>
        <fullName evidence="2">Uncharacterized protein</fullName>
    </submittedName>
</protein>
<keyword evidence="1" id="KW-0732">Signal</keyword>
<accession>A0ABV9T0G6</accession>
<feature type="signal peptide" evidence="1">
    <location>
        <begin position="1"/>
        <end position="26"/>
    </location>
</feature>
<dbReference type="Proteomes" id="UP001595818">
    <property type="component" value="Unassembled WGS sequence"/>
</dbReference>
<gene>
    <name evidence="2" type="ORF">ACFPFU_09855</name>
</gene>
<name>A0ABV9T0G6_9BACT</name>
<comment type="caution">
    <text evidence="2">The sequence shown here is derived from an EMBL/GenBank/DDBJ whole genome shotgun (WGS) entry which is preliminary data.</text>
</comment>
<proteinExistence type="predicted"/>
<sequence length="246" mass="28398">MKKTYPLLLARYFLSIIFLTGFSASALCQQGKTSPGEHRIFPDRNTYSLGINTQFAIDGLLDQSTFTPMEILWRKGTKNNQALRARLKGMLTNTDRNDEQERRKIHQSHLALALGYEWHRPLGNRFGYYYGGELEMGVNNDNVTRHFINNTSIGDFFVKRTDFEKTRRIGVLPIAGFTYNPLSGVFVSLEMRLEIFYEKLKFTSDSFIAPIETPNDSMPGSWGRYNITSWKLNFQPYSGIFINLEF</sequence>
<keyword evidence="3" id="KW-1185">Reference proteome</keyword>
<evidence type="ECO:0000313" key="3">
    <source>
        <dbReference type="Proteomes" id="UP001595818"/>
    </source>
</evidence>
<evidence type="ECO:0000256" key="1">
    <source>
        <dbReference type="SAM" id="SignalP"/>
    </source>
</evidence>
<dbReference type="RefSeq" id="WP_377063982.1">
    <property type="nucleotide sequence ID" value="NZ_JBHSJJ010000004.1"/>
</dbReference>
<dbReference type="EMBL" id="JBHSJJ010000004">
    <property type="protein sequence ID" value="MFC4871992.1"/>
    <property type="molecule type" value="Genomic_DNA"/>
</dbReference>
<evidence type="ECO:0000313" key="2">
    <source>
        <dbReference type="EMBL" id="MFC4871992.1"/>
    </source>
</evidence>
<organism evidence="2 3">
    <name type="scientific">Negadavirga shengliensis</name>
    <dbReference type="NCBI Taxonomy" id="1389218"/>
    <lineage>
        <taxon>Bacteria</taxon>
        <taxon>Pseudomonadati</taxon>
        <taxon>Bacteroidota</taxon>
        <taxon>Cytophagia</taxon>
        <taxon>Cytophagales</taxon>
        <taxon>Cyclobacteriaceae</taxon>
        <taxon>Negadavirga</taxon>
    </lineage>
</organism>
<reference evidence="3" key="1">
    <citation type="journal article" date="2019" name="Int. J. Syst. Evol. Microbiol.">
        <title>The Global Catalogue of Microorganisms (GCM) 10K type strain sequencing project: providing services to taxonomists for standard genome sequencing and annotation.</title>
        <authorList>
            <consortium name="The Broad Institute Genomics Platform"/>
            <consortium name="The Broad Institute Genome Sequencing Center for Infectious Disease"/>
            <person name="Wu L."/>
            <person name="Ma J."/>
        </authorList>
    </citation>
    <scope>NUCLEOTIDE SEQUENCE [LARGE SCALE GENOMIC DNA]</scope>
    <source>
        <strain evidence="3">CGMCC 4.7466</strain>
    </source>
</reference>